<evidence type="ECO:0000313" key="2">
    <source>
        <dbReference type="EMBL" id="MBP2704400.1"/>
    </source>
</evidence>
<feature type="region of interest" description="Disordered" evidence="1">
    <location>
        <begin position="107"/>
        <end position="128"/>
    </location>
</feature>
<gene>
    <name evidence="2" type="ORF">JOL79_11305</name>
</gene>
<dbReference type="EMBL" id="JAFCNB010000005">
    <property type="protein sequence ID" value="MBP2704400.1"/>
    <property type="molecule type" value="Genomic_DNA"/>
</dbReference>
<dbReference type="AlphaFoldDB" id="A0A940WMZ6"/>
<name>A0A940WMZ6_9ACTN</name>
<keyword evidence="3" id="KW-1185">Reference proteome</keyword>
<evidence type="ECO:0008006" key="4">
    <source>
        <dbReference type="Google" id="ProtNLM"/>
    </source>
</evidence>
<reference evidence="2" key="1">
    <citation type="submission" date="2021-02" db="EMBL/GenBank/DDBJ databases">
        <title>Draft genome sequence of Microbispora sp. RL4-1S isolated from rice leaves in Thailand.</title>
        <authorList>
            <person name="Muangham S."/>
            <person name="Duangmal K."/>
        </authorList>
    </citation>
    <scope>NUCLEOTIDE SEQUENCE</scope>
    <source>
        <strain evidence="2">RL4-1S</strain>
    </source>
</reference>
<organism evidence="2 3">
    <name type="scientific">Microbispora oryzae</name>
    <dbReference type="NCBI Taxonomy" id="2806554"/>
    <lineage>
        <taxon>Bacteria</taxon>
        <taxon>Bacillati</taxon>
        <taxon>Actinomycetota</taxon>
        <taxon>Actinomycetes</taxon>
        <taxon>Streptosporangiales</taxon>
        <taxon>Streptosporangiaceae</taxon>
        <taxon>Microbispora</taxon>
    </lineage>
</organism>
<protein>
    <recommendedName>
        <fullName evidence="4">DUF3168 domain-containing protein</fullName>
    </recommendedName>
</protein>
<proteinExistence type="predicted"/>
<comment type="caution">
    <text evidence="2">The sequence shown here is derived from an EMBL/GenBank/DDBJ whole genome shotgun (WGS) entry which is preliminary data.</text>
</comment>
<accession>A0A940WMZ6</accession>
<dbReference type="Proteomes" id="UP000674234">
    <property type="component" value="Unassembled WGS sequence"/>
</dbReference>
<evidence type="ECO:0000256" key="1">
    <source>
        <dbReference type="SAM" id="MobiDB-lite"/>
    </source>
</evidence>
<evidence type="ECO:0000313" key="3">
    <source>
        <dbReference type="Proteomes" id="UP000674234"/>
    </source>
</evidence>
<dbReference type="RefSeq" id="WP_210155705.1">
    <property type="nucleotide sequence ID" value="NZ_JAFCNB010000005.1"/>
</dbReference>
<sequence length="144" mass="14856">MGDVAPSAPHTAAVVAALEAAGVLVGRATAPEGGGWQGEPGHSPYVPYAVIYPSPGVPDGNVAEPVAYLDYTAQINCWGADADQAETCADQVRAPLIGKRLTVPGRSCYPVQQPPGSPPTARIDTPPPPEFRAVVEIAFRSQAV</sequence>